<keyword evidence="3" id="KW-1185">Reference proteome</keyword>
<reference evidence="3" key="1">
    <citation type="journal article" date="2019" name="Int. J. Syst. Evol. Microbiol.">
        <title>The Global Catalogue of Microorganisms (GCM) 10K type strain sequencing project: providing services to taxonomists for standard genome sequencing and annotation.</title>
        <authorList>
            <consortium name="The Broad Institute Genomics Platform"/>
            <consortium name="The Broad Institute Genome Sequencing Center for Infectious Disease"/>
            <person name="Wu L."/>
            <person name="Ma J."/>
        </authorList>
    </citation>
    <scope>NUCLEOTIDE SEQUENCE [LARGE SCALE GENOMIC DNA]</scope>
    <source>
        <strain evidence="3">CCUG 73951</strain>
    </source>
</reference>
<evidence type="ECO:0000313" key="3">
    <source>
        <dbReference type="Proteomes" id="UP001596494"/>
    </source>
</evidence>
<accession>A0ABW2JZX9</accession>
<keyword evidence="1" id="KW-1133">Transmembrane helix</keyword>
<protein>
    <recommendedName>
        <fullName evidence="4">PDGLE domain-containing protein</fullName>
    </recommendedName>
</protein>
<evidence type="ECO:0000256" key="1">
    <source>
        <dbReference type="SAM" id="Phobius"/>
    </source>
</evidence>
<keyword evidence="1" id="KW-0812">Transmembrane</keyword>
<evidence type="ECO:0008006" key="4">
    <source>
        <dbReference type="Google" id="ProtNLM"/>
    </source>
</evidence>
<gene>
    <name evidence="2" type="ORF">ACFQMN_03935</name>
</gene>
<feature type="transmembrane region" description="Helical" evidence="1">
    <location>
        <begin position="72"/>
        <end position="92"/>
    </location>
</feature>
<organism evidence="2 3">
    <name type="scientific">Halobacillus campisalis</name>
    <dbReference type="NCBI Taxonomy" id="435909"/>
    <lineage>
        <taxon>Bacteria</taxon>
        <taxon>Bacillati</taxon>
        <taxon>Bacillota</taxon>
        <taxon>Bacilli</taxon>
        <taxon>Bacillales</taxon>
        <taxon>Bacillaceae</taxon>
        <taxon>Halobacillus</taxon>
    </lineage>
</organism>
<name>A0ABW2JZX9_9BACI</name>
<sequence>MNWMKRSSIVLLLSFFVSFGLLGVYTMSIDVAEGESVGEGWHLLKKNEVTYEEMNGQKEMVSSSMEVGSGPINISLISSVVVTFGYVLVGLVRQKEVVSN</sequence>
<proteinExistence type="predicted"/>
<keyword evidence="1" id="KW-0472">Membrane</keyword>
<dbReference type="RefSeq" id="WP_289217055.1">
    <property type="nucleotide sequence ID" value="NZ_JAPVRC010000011.1"/>
</dbReference>
<dbReference type="EMBL" id="JBHTBY010000002">
    <property type="protein sequence ID" value="MFC7320034.1"/>
    <property type="molecule type" value="Genomic_DNA"/>
</dbReference>
<comment type="caution">
    <text evidence="2">The sequence shown here is derived from an EMBL/GenBank/DDBJ whole genome shotgun (WGS) entry which is preliminary data.</text>
</comment>
<evidence type="ECO:0000313" key="2">
    <source>
        <dbReference type="EMBL" id="MFC7320034.1"/>
    </source>
</evidence>
<dbReference type="Proteomes" id="UP001596494">
    <property type="component" value="Unassembled WGS sequence"/>
</dbReference>